<dbReference type="Proteomes" id="UP000006039">
    <property type="component" value="Unassembled WGS sequence"/>
</dbReference>
<dbReference type="STRING" id="644352.J3NJ19"/>
<keyword evidence="1 3" id="KW-0479">Metal-binding</keyword>
<feature type="compositionally biased region" description="Basic and acidic residues" evidence="4">
    <location>
        <begin position="466"/>
        <end position="496"/>
    </location>
</feature>
<feature type="domain" description="LIM zinc-binding" evidence="5">
    <location>
        <begin position="846"/>
        <end position="906"/>
    </location>
</feature>
<dbReference type="GeneID" id="20341711"/>
<feature type="compositionally biased region" description="Polar residues" evidence="4">
    <location>
        <begin position="497"/>
        <end position="508"/>
    </location>
</feature>
<dbReference type="RefSeq" id="XP_009217278.1">
    <property type="nucleotide sequence ID" value="XM_009219014.1"/>
</dbReference>
<feature type="compositionally biased region" description="Basic and acidic residues" evidence="4">
    <location>
        <begin position="187"/>
        <end position="201"/>
    </location>
</feature>
<keyword evidence="8" id="KW-1185">Reference proteome</keyword>
<name>J3NJ19_GAET3</name>
<feature type="compositionally biased region" description="Low complexity" evidence="4">
    <location>
        <begin position="632"/>
        <end position="654"/>
    </location>
</feature>
<evidence type="ECO:0000313" key="8">
    <source>
        <dbReference type="Proteomes" id="UP000006039"/>
    </source>
</evidence>
<feature type="compositionally biased region" description="Basic and acidic residues" evidence="4">
    <location>
        <begin position="1"/>
        <end position="12"/>
    </location>
</feature>
<feature type="compositionally biased region" description="Low complexity" evidence="4">
    <location>
        <begin position="451"/>
        <end position="462"/>
    </location>
</feature>
<feature type="domain" description="LIM zinc-binding" evidence="5">
    <location>
        <begin position="909"/>
        <end position="973"/>
    </location>
</feature>
<feature type="compositionally biased region" description="Basic and acidic residues" evidence="4">
    <location>
        <begin position="305"/>
        <end position="321"/>
    </location>
</feature>
<proteinExistence type="predicted"/>
<keyword evidence="2 3" id="KW-0862">Zinc</keyword>
<dbReference type="EnsemblFungi" id="EJT81269">
    <property type="protein sequence ID" value="EJT81269"/>
    <property type="gene ID" value="GGTG_01253"/>
</dbReference>
<organism evidence="6">
    <name type="scientific">Gaeumannomyces tritici (strain R3-111a-1)</name>
    <name type="common">Wheat and barley take-all root rot fungus</name>
    <name type="synonym">Gaeumannomyces graminis var. tritici</name>
    <dbReference type="NCBI Taxonomy" id="644352"/>
    <lineage>
        <taxon>Eukaryota</taxon>
        <taxon>Fungi</taxon>
        <taxon>Dikarya</taxon>
        <taxon>Ascomycota</taxon>
        <taxon>Pezizomycotina</taxon>
        <taxon>Sordariomycetes</taxon>
        <taxon>Sordariomycetidae</taxon>
        <taxon>Magnaporthales</taxon>
        <taxon>Magnaporthaceae</taxon>
        <taxon>Gaeumannomyces</taxon>
    </lineage>
</organism>
<dbReference type="InterPro" id="IPR001781">
    <property type="entry name" value="Znf_LIM"/>
</dbReference>
<dbReference type="Gene3D" id="2.10.110.10">
    <property type="entry name" value="Cysteine Rich Protein"/>
    <property type="match status" value="3"/>
</dbReference>
<reference evidence="7" key="4">
    <citation type="journal article" date="2015" name="G3 (Bethesda)">
        <title>Genome sequences of three phytopathogenic species of the Magnaporthaceae family of fungi.</title>
        <authorList>
            <person name="Okagaki L.H."/>
            <person name="Nunes C.C."/>
            <person name="Sailsbery J."/>
            <person name="Clay B."/>
            <person name="Brown D."/>
            <person name="John T."/>
            <person name="Oh Y."/>
            <person name="Young N."/>
            <person name="Fitzgerald M."/>
            <person name="Haas B.J."/>
            <person name="Zeng Q."/>
            <person name="Young S."/>
            <person name="Adiconis X."/>
            <person name="Fan L."/>
            <person name="Levin J.Z."/>
            <person name="Mitchell T.K."/>
            <person name="Okubara P.A."/>
            <person name="Farman M.L."/>
            <person name="Kohn L.M."/>
            <person name="Birren B."/>
            <person name="Ma L.-J."/>
            <person name="Dean R.A."/>
        </authorList>
    </citation>
    <scope>NUCLEOTIDE SEQUENCE</scope>
    <source>
        <strain evidence="7">R3-111a-1</strain>
    </source>
</reference>
<dbReference type="VEuPathDB" id="FungiDB:GGTG_01253"/>
<feature type="region of interest" description="Disordered" evidence="4">
    <location>
        <begin position="213"/>
        <end position="233"/>
    </location>
</feature>
<evidence type="ECO:0000259" key="5">
    <source>
        <dbReference type="PROSITE" id="PS50023"/>
    </source>
</evidence>
<dbReference type="PROSITE" id="PS00478">
    <property type="entry name" value="LIM_DOMAIN_1"/>
    <property type="match status" value="1"/>
</dbReference>
<feature type="region of interest" description="Disordered" evidence="4">
    <location>
        <begin position="252"/>
        <end position="654"/>
    </location>
</feature>
<dbReference type="PROSITE" id="PS50023">
    <property type="entry name" value="LIM_DOMAIN_2"/>
    <property type="match status" value="3"/>
</dbReference>
<feature type="domain" description="LIM zinc-binding" evidence="5">
    <location>
        <begin position="750"/>
        <end position="818"/>
    </location>
</feature>
<reference evidence="7" key="5">
    <citation type="submission" date="2018-04" db="UniProtKB">
        <authorList>
            <consortium name="EnsemblFungi"/>
        </authorList>
    </citation>
    <scope>IDENTIFICATION</scope>
    <source>
        <strain evidence="7">R3-111a-1</strain>
    </source>
</reference>
<dbReference type="Pfam" id="PF00412">
    <property type="entry name" value="LIM"/>
    <property type="match status" value="3"/>
</dbReference>
<feature type="compositionally biased region" description="Low complexity" evidence="4">
    <location>
        <begin position="413"/>
        <end position="425"/>
    </location>
</feature>
<dbReference type="OrthoDB" id="15567at2759"/>
<dbReference type="GO" id="GO:0046872">
    <property type="term" value="F:metal ion binding"/>
    <property type="evidence" value="ECO:0007669"/>
    <property type="project" value="UniProtKB-KW"/>
</dbReference>
<feature type="compositionally biased region" description="Low complexity" evidence="4">
    <location>
        <begin position="117"/>
        <end position="129"/>
    </location>
</feature>
<feature type="region of interest" description="Disordered" evidence="4">
    <location>
        <begin position="169"/>
        <end position="201"/>
    </location>
</feature>
<evidence type="ECO:0000256" key="3">
    <source>
        <dbReference type="PROSITE-ProRule" id="PRU00125"/>
    </source>
</evidence>
<reference evidence="8" key="1">
    <citation type="submission" date="2010-07" db="EMBL/GenBank/DDBJ databases">
        <title>The genome sequence of Gaeumannomyces graminis var. tritici strain R3-111a-1.</title>
        <authorList>
            <consortium name="The Broad Institute Genome Sequencing Platform"/>
            <person name="Ma L.-J."/>
            <person name="Dead R."/>
            <person name="Young S."/>
            <person name="Zeng Q."/>
            <person name="Koehrsen M."/>
            <person name="Alvarado L."/>
            <person name="Berlin A."/>
            <person name="Chapman S.B."/>
            <person name="Chen Z."/>
            <person name="Freedman E."/>
            <person name="Gellesch M."/>
            <person name="Goldberg J."/>
            <person name="Griggs A."/>
            <person name="Gujja S."/>
            <person name="Heilman E.R."/>
            <person name="Heiman D."/>
            <person name="Hepburn T."/>
            <person name="Howarth C."/>
            <person name="Jen D."/>
            <person name="Larson L."/>
            <person name="Mehta T."/>
            <person name="Neiman D."/>
            <person name="Pearson M."/>
            <person name="Roberts A."/>
            <person name="Saif S."/>
            <person name="Shea T."/>
            <person name="Shenoy N."/>
            <person name="Sisk P."/>
            <person name="Stolte C."/>
            <person name="Sykes S."/>
            <person name="Walk T."/>
            <person name="White J."/>
            <person name="Yandava C."/>
            <person name="Haas B."/>
            <person name="Nusbaum C."/>
            <person name="Birren B."/>
        </authorList>
    </citation>
    <scope>NUCLEOTIDE SEQUENCE [LARGE SCALE GENOMIC DNA]</scope>
    <source>
        <strain evidence="8">R3-111a-1</strain>
    </source>
</reference>
<dbReference type="HOGENOM" id="CLU_009967_0_0_1"/>
<evidence type="ECO:0000256" key="2">
    <source>
        <dbReference type="ARBA" id="ARBA00022833"/>
    </source>
</evidence>
<dbReference type="AlphaFoldDB" id="J3NJ19"/>
<feature type="compositionally biased region" description="Polar residues" evidence="4">
    <location>
        <begin position="591"/>
        <end position="613"/>
    </location>
</feature>
<feature type="compositionally biased region" description="Polar residues" evidence="4">
    <location>
        <begin position="441"/>
        <end position="450"/>
    </location>
</feature>
<keyword evidence="3" id="KW-0440">LIM domain</keyword>
<dbReference type="GO" id="GO:0030695">
    <property type="term" value="F:GTPase regulator activity"/>
    <property type="evidence" value="ECO:0007669"/>
    <property type="project" value="UniProtKB-ARBA"/>
</dbReference>
<protein>
    <submittedName>
        <fullName evidence="6">Paxillin</fullName>
    </submittedName>
</protein>
<feature type="compositionally biased region" description="Low complexity" evidence="4">
    <location>
        <begin position="84"/>
        <end position="105"/>
    </location>
</feature>
<dbReference type="CDD" id="cd08368">
    <property type="entry name" value="LIM"/>
    <property type="match status" value="1"/>
</dbReference>
<sequence length="973" mass="104602">MLSRGKSKERASTRKVTPPSPSYMSNDQFASYLADLRNNRISRPGGARPQPNLGRRDSGRPSMTSNRSSLGGAVSPSETSSVIRPPKSQSPVPQSQSPVPKSRSPAPYSVGRPSLAGSISSRYSGMSISTRGRDYYPEKPTSPPLKPSVVVPSATYIERGQRWMEKEEAFSLKQAMDDMSLQEQNEDDKGKDKEMDEDEKRLHEAALTEAAELVWKHENGVKPPEPGAPYRYKPHMRKNSYAYARTASAGLYGADIEPTGLGRNMGSRSVSGSSTSSAGSAHGRASPPVAASNTTVVSAGKRGRSSLDRSRESSMDLDRSKGYRGLAAGPRPMAIKPPSSRRRTSLKRNISGEVERPFSGDQIWEEPEGSTPAKKAAAAASETDGSEPLQNKPKNPLNRVSFIPEAPAKSKTPEPTQQAPEQTPQSAVSRLLSRIEIHRNPPSQSRNPQYTTNTGSSSDNTTPPAPKEEVPRKNGVEVRGDDIREATSMKLKDRSQKLPTPSFVSNTPGRPIVSFDANWKAPDKAATDEKPDPRMRSPFFRNREASKPQGEQAAPQQQSPAVSAVPAVAADLPAPPAPTPRRELPTPPLQMNDSGARPSSSVPGVTVSESPSPSRHPRFVPSAATPSPPVPSVSASSASVPSFSVSSPSISVSAPSISVSAPSISVSAPSISVSGPSASIPVIVTPNDPSDGPSVPVIVTPDEPPSTATPSARPLPTPVRGPVGQVRQAMARSRGHWSPAPAPVGSRATARCHECRLPIEGRFVALRGSNERFHPHCFSCYTCGTSLEALEISPEPEPARDARLNRIRRRAAGELLDEAPGQTMAEDGDERLRFFCHLDWHEQFAPRCKHCTTPIIGEHIVALGGHWHIGHFFCAECGDPFQHGATHIEKDGYAWCAGCQAKQTERRAPKCRRCKGAVIGQYVRALGAEWHDECFRCATCGGGFDDGQVFPREAADGLIEILCTPCRARELKA</sequence>
<accession>J3NJ19</accession>
<evidence type="ECO:0000256" key="1">
    <source>
        <dbReference type="ARBA" id="ARBA00022723"/>
    </source>
</evidence>
<evidence type="ECO:0000313" key="6">
    <source>
        <dbReference type="EMBL" id="EJT81269.1"/>
    </source>
</evidence>
<gene>
    <name evidence="7" type="primary">20341711</name>
    <name evidence="6" type="ORF">GGTG_01253</name>
</gene>
<dbReference type="SMART" id="SM00132">
    <property type="entry name" value="LIM"/>
    <property type="match status" value="3"/>
</dbReference>
<reference evidence="6" key="3">
    <citation type="submission" date="2010-09" db="EMBL/GenBank/DDBJ databases">
        <title>Annotation of Gaeumannomyces graminis var. tritici R3-111a-1.</title>
        <authorList>
            <consortium name="The Broad Institute Genome Sequencing Platform"/>
            <person name="Ma L.-J."/>
            <person name="Dead R."/>
            <person name="Young S.K."/>
            <person name="Zeng Q."/>
            <person name="Gargeya S."/>
            <person name="Fitzgerald M."/>
            <person name="Haas B."/>
            <person name="Abouelleil A."/>
            <person name="Alvarado L."/>
            <person name="Arachchi H.M."/>
            <person name="Berlin A."/>
            <person name="Brown A."/>
            <person name="Chapman S.B."/>
            <person name="Chen Z."/>
            <person name="Dunbar C."/>
            <person name="Freedman E."/>
            <person name="Gearin G."/>
            <person name="Gellesch M."/>
            <person name="Goldberg J."/>
            <person name="Griggs A."/>
            <person name="Gujja S."/>
            <person name="Heiman D."/>
            <person name="Howarth C."/>
            <person name="Larson L."/>
            <person name="Lui A."/>
            <person name="MacDonald P.J.P."/>
            <person name="Mehta T."/>
            <person name="Montmayeur A."/>
            <person name="Murphy C."/>
            <person name="Neiman D."/>
            <person name="Pearson M."/>
            <person name="Priest M."/>
            <person name="Roberts A."/>
            <person name="Saif S."/>
            <person name="Shea T."/>
            <person name="Shenoy N."/>
            <person name="Sisk P."/>
            <person name="Stolte C."/>
            <person name="Sykes S."/>
            <person name="Yandava C."/>
            <person name="Wortman J."/>
            <person name="Nusbaum C."/>
            <person name="Birren B."/>
        </authorList>
    </citation>
    <scope>NUCLEOTIDE SEQUENCE</scope>
    <source>
        <strain evidence="6">R3-111a-1</strain>
    </source>
</reference>
<evidence type="ECO:0000313" key="7">
    <source>
        <dbReference type="EnsemblFungi" id="EJT81269"/>
    </source>
</evidence>
<feature type="compositionally biased region" description="Low complexity" evidence="4">
    <location>
        <begin position="262"/>
        <end position="286"/>
    </location>
</feature>
<feature type="region of interest" description="Disordered" evidence="4">
    <location>
        <begin position="1"/>
        <end position="149"/>
    </location>
</feature>
<feature type="compositionally biased region" description="Low complexity" evidence="4">
    <location>
        <begin position="548"/>
        <end position="572"/>
    </location>
</feature>
<dbReference type="PANTHER" id="PTHR24216">
    <property type="entry name" value="PAXILLIN-RELATED"/>
    <property type="match status" value="1"/>
</dbReference>
<dbReference type="EMBL" id="GL385395">
    <property type="protein sequence ID" value="EJT81269.1"/>
    <property type="molecule type" value="Genomic_DNA"/>
</dbReference>
<feature type="compositionally biased region" description="Basic and acidic residues" evidence="4">
    <location>
        <begin position="521"/>
        <end position="546"/>
    </location>
</feature>
<dbReference type="FunFam" id="2.10.110.10:FF:000077">
    <property type="entry name" value="LIM domain protein"/>
    <property type="match status" value="1"/>
</dbReference>
<reference evidence="6" key="2">
    <citation type="submission" date="2010-07" db="EMBL/GenBank/DDBJ databases">
        <authorList>
            <consortium name="The Broad Institute Genome Sequencing Platform"/>
            <consortium name="Broad Institute Genome Sequencing Center for Infectious Disease"/>
            <person name="Ma L.-J."/>
            <person name="Dead R."/>
            <person name="Young S."/>
            <person name="Zeng Q."/>
            <person name="Koehrsen M."/>
            <person name="Alvarado L."/>
            <person name="Berlin A."/>
            <person name="Chapman S.B."/>
            <person name="Chen Z."/>
            <person name="Freedman E."/>
            <person name="Gellesch M."/>
            <person name="Goldberg J."/>
            <person name="Griggs A."/>
            <person name="Gujja S."/>
            <person name="Heilman E.R."/>
            <person name="Heiman D."/>
            <person name="Hepburn T."/>
            <person name="Howarth C."/>
            <person name="Jen D."/>
            <person name="Larson L."/>
            <person name="Mehta T."/>
            <person name="Neiman D."/>
            <person name="Pearson M."/>
            <person name="Roberts A."/>
            <person name="Saif S."/>
            <person name="Shea T."/>
            <person name="Shenoy N."/>
            <person name="Sisk P."/>
            <person name="Stolte C."/>
            <person name="Sykes S."/>
            <person name="Walk T."/>
            <person name="White J."/>
            <person name="Yandava C."/>
            <person name="Haas B."/>
            <person name="Nusbaum C."/>
            <person name="Birren B."/>
        </authorList>
    </citation>
    <scope>NUCLEOTIDE SEQUENCE</scope>
    <source>
        <strain evidence="6">R3-111a-1</strain>
    </source>
</reference>
<dbReference type="SUPFAM" id="SSF57716">
    <property type="entry name" value="Glucocorticoid receptor-like (DNA-binding domain)"/>
    <property type="match status" value="2"/>
</dbReference>
<dbReference type="eggNOG" id="KOG1703">
    <property type="taxonomic scope" value="Eukaryota"/>
</dbReference>
<evidence type="ECO:0000256" key="4">
    <source>
        <dbReference type="SAM" id="MobiDB-lite"/>
    </source>
</evidence>
<dbReference type="PANTHER" id="PTHR24216:SF8">
    <property type="entry name" value="PAXILLIN, ISOFORM F"/>
    <property type="match status" value="1"/>
</dbReference>